<accession>A0AAD7JC44</accession>
<evidence type="ECO:0000313" key="2">
    <source>
        <dbReference type="EMBL" id="KAJ7761757.1"/>
    </source>
</evidence>
<protein>
    <submittedName>
        <fullName evidence="2">Uncharacterized protein</fullName>
    </submittedName>
</protein>
<evidence type="ECO:0000256" key="1">
    <source>
        <dbReference type="SAM" id="MobiDB-lite"/>
    </source>
</evidence>
<comment type="caution">
    <text evidence="2">The sequence shown here is derived from an EMBL/GenBank/DDBJ whole genome shotgun (WGS) entry which is preliminary data.</text>
</comment>
<dbReference type="Proteomes" id="UP001215598">
    <property type="component" value="Unassembled WGS sequence"/>
</dbReference>
<reference evidence="2" key="1">
    <citation type="submission" date="2023-03" db="EMBL/GenBank/DDBJ databases">
        <title>Massive genome expansion in bonnet fungi (Mycena s.s.) driven by repeated elements and novel gene families across ecological guilds.</title>
        <authorList>
            <consortium name="Lawrence Berkeley National Laboratory"/>
            <person name="Harder C.B."/>
            <person name="Miyauchi S."/>
            <person name="Viragh M."/>
            <person name="Kuo A."/>
            <person name="Thoen E."/>
            <person name="Andreopoulos B."/>
            <person name="Lu D."/>
            <person name="Skrede I."/>
            <person name="Drula E."/>
            <person name="Henrissat B."/>
            <person name="Morin E."/>
            <person name="Kohler A."/>
            <person name="Barry K."/>
            <person name="LaButti K."/>
            <person name="Morin E."/>
            <person name="Salamov A."/>
            <person name="Lipzen A."/>
            <person name="Mereny Z."/>
            <person name="Hegedus B."/>
            <person name="Baldrian P."/>
            <person name="Stursova M."/>
            <person name="Weitz H."/>
            <person name="Taylor A."/>
            <person name="Grigoriev I.V."/>
            <person name="Nagy L.G."/>
            <person name="Martin F."/>
            <person name="Kauserud H."/>
        </authorList>
    </citation>
    <scope>NUCLEOTIDE SEQUENCE</scope>
    <source>
        <strain evidence="2">CBHHK182m</strain>
    </source>
</reference>
<sequence length="527" mass="59256">MLAPDSPCLVIFGSIHDGWVLKAAKLLADESQFAVMIRPLRDDPLLVWEGTDSPSRVAGLSNLDSLQTITETDHETDEEEEYSDSEPEENTSSTDNDVGGTLRLRGGAVADYNPWLGPVHDVDVRLDLGPTIGDIYQVDLLTRIQFKTQAEYESKGNDGYRPQIVAWVKFSLHLRSGKSVIPDRSYSDISFLVECQEISSCHQLECNDFIPPRHTRKTVNTASQGSSTTMGLTAGVSIPGHGTAAAKMEHTSSKSETKVVENQNDRVTPKCIVRYQQGRRLKIKHTSCDSYKIAYEAAEDLNNEGTKYPMDVEFSVGIHVIDPETANNPALSVPGIPDLPETSFLIMNQTNLWVNSGDQTERQGILVLTVAHIPDVHTRDKVYVSESQEVKLGKGSITHTPTNAQPAPYSAKMSVSGVVHPRRAEPKEPGRVKKFLNKVAVKSFLRRKTVPPNPIIETLFMHEFISRGWDLRLNQWREQMYPPLVGRFKFFTSIYGEKCCLFFRHFSPKKEVKNLKLFHHYFKWNSR</sequence>
<keyword evidence="3" id="KW-1185">Reference proteome</keyword>
<evidence type="ECO:0000313" key="3">
    <source>
        <dbReference type="Proteomes" id="UP001215598"/>
    </source>
</evidence>
<gene>
    <name evidence="2" type="ORF">B0H16DRAFT_1530468</name>
</gene>
<name>A0AAD7JC44_9AGAR</name>
<dbReference type="EMBL" id="JARKIB010000034">
    <property type="protein sequence ID" value="KAJ7761757.1"/>
    <property type="molecule type" value="Genomic_DNA"/>
</dbReference>
<feature type="compositionally biased region" description="Acidic residues" evidence="1">
    <location>
        <begin position="74"/>
        <end position="89"/>
    </location>
</feature>
<dbReference type="AlphaFoldDB" id="A0AAD7JC44"/>
<feature type="region of interest" description="Disordered" evidence="1">
    <location>
        <begin position="58"/>
        <end position="100"/>
    </location>
</feature>
<organism evidence="2 3">
    <name type="scientific">Mycena metata</name>
    <dbReference type="NCBI Taxonomy" id="1033252"/>
    <lineage>
        <taxon>Eukaryota</taxon>
        <taxon>Fungi</taxon>
        <taxon>Dikarya</taxon>
        <taxon>Basidiomycota</taxon>
        <taxon>Agaricomycotina</taxon>
        <taxon>Agaricomycetes</taxon>
        <taxon>Agaricomycetidae</taxon>
        <taxon>Agaricales</taxon>
        <taxon>Marasmiineae</taxon>
        <taxon>Mycenaceae</taxon>
        <taxon>Mycena</taxon>
    </lineage>
</organism>
<proteinExistence type="predicted"/>